<dbReference type="Proteomes" id="UP000284706">
    <property type="component" value="Unassembled WGS sequence"/>
</dbReference>
<proteinExistence type="predicted"/>
<dbReference type="AlphaFoldDB" id="A0A409YQ13"/>
<gene>
    <name evidence="1" type="ORF">CVT26_012660</name>
</gene>
<evidence type="ECO:0000313" key="2">
    <source>
        <dbReference type="Proteomes" id="UP000284706"/>
    </source>
</evidence>
<comment type="caution">
    <text evidence="1">The sequence shown here is derived from an EMBL/GenBank/DDBJ whole genome shotgun (WGS) entry which is preliminary data.</text>
</comment>
<sequence>MPDDTKFNPFQATLCTRDNVKAKIQHREGHPPADLDGVESNPRQVMRAFAALGNVKTKIQPQIGT</sequence>
<keyword evidence="2" id="KW-1185">Reference proteome</keyword>
<accession>A0A409YQ13</accession>
<protein>
    <submittedName>
        <fullName evidence="1">Uncharacterized protein</fullName>
    </submittedName>
</protein>
<reference evidence="1 2" key="1">
    <citation type="journal article" date="2018" name="Evol. Lett.">
        <title>Horizontal gene cluster transfer increased hallucinogenic mushroom diversity.</title>
        <authorList>
            <person name="Reynolds H.T."/>
            <person name="Vijayakumar V."/>
            <person name="Gluck-Thaler E."/>
            <person name="Korotkin H.B."/>
            <person name="Matheny P.B."/>
            <person name="Slot J.C."/>
        </authorList>
    </citation>
    <scope>NUCLEOTIDE SEQUENCE [LARGE SCALE GENOMIC DNA]</scope>
    <source>
        <strain evidence="1 2">SRW20</strain>
    </source>
</reference>
<dbReference type="EMBL" id="NHYE01000520">
    <property type="protein sequence ID" value="PPR05091.1"/>
    <property type="molecule type" value="Genomic_DNA"/>
</dbReference>
<dbReference type="InParanoid" id="A0A409YQ13"/>
<evidence type="ECO:0000313" key="1">
    <source>
        <dbReference type="EMBL" id="PPR05091.1"/>
    </source>
</evidence>
<organism evidence="1 2">
    <name type="scientific">Gymnopilus dilepis</name>
    <dbReference type="NCBI Taxonomy" id="231916"/>
    <lineage>
        <taxon>Eukaryota</taxon>
        <taxon>Fungi</taxon>
        <taxon>Dikarya</taxon>
        <taxon>Basidiomycota</taxon>
        <taxon>Agaricomycotina</taxon>
        <taxon>Agaricomycetes</taxon>
        <taxon>Agaricomycetidae</taxon>
        <taxon>Agaricales</taxon>
        <taxon>Agaricineae</taxon>
        <taxon>Hymenogastraceae</taxon>
        <taxon>Gymnopilus</taxon>
    </lineage>
</organism>
<name>A0A409YQ13_9AGAR</name>